<dbReference type="Gene3D" id="3.40.50.620">
    <property type="entry name" value="HUPs"/>
    <property type="match status" value="1"/>
</dbReference>
<reference evidence="3 4" key="1">
    <citation type="submission" date="2017-08" db="EMBL/GenBank/DDBJ databases">
        <title>Infants hospitalized years apart are colonized by the same room-sourced microbial strains.</title>
        <authorList>
            <person name="Brooks B."/>
            <person name="Olm M.R."/>
            <person name="Firek B.A."/>
            <person name="Baker R."/>
            <person name="Thomas B.C."/>
            <person name="Morowitz M.J."/>
            <person name="Banfield J.F."/>
        </authorList>
    </citation>
    <scope>NUCLEOTIDE SEQUENCE [LARGE SCALE GENOMIC DNA]</scope>
    <source>
        <strain evidence="3">S2_003_000_R1_3</strain>
    </source>
</reference>
<keyword evidence="1" id="KW-1133">Transmembrane helix</keyword>
<keyword evidence="1" id="KW-0472">Membrane</keyword>
<comment type="caution">
    <text evidence="3">The sequence shown here is derived from an EMBL/GenBank/DDBJ whole genome shotgun (WGS) entry which is preliminary data.</text>
</comment>
<dbReference type="InterPro" id="IPR014729">
    <property type="entry name" value="Rossmann-like_a/b/a_fold"/>
</dbReference>
<dbReference type="CDD" id="cd06259">
    <property type="entry name" value="YdcF-like"/>
    <property type="match status" value="1"/>
</dbReference>
<feature type="transmembrane region" description="Helical" evidence="1">
    <location>
        <begin position="20"/>
        <end position="39"/>
    </location>
</feature>
<dbReference type="InterPro" id="IPR051599">
    <property type="entry name" value="Cell_Envelope_Assoc"/>
</dbReference>
<dbReference type="Proteomes" id="UP000249432">
    <property type="component" value="Unassembled WGS sequence"/>
</dbReference>
<feature type="domain" description="DUF218" evidence="2">
    <location>
        <begin position="163"/>
        <end position="328"/>
    </location>
</feature>
<evidence type="ECO:0000313" key="4">
    <source>
        <dbReference type="Proteomes" id="UP000249432"/>
    </source>
</evidence>
<sequence>MRSELPESELPVKKTARTPAAAIALTGAGVIGWSLSFLIDAGTWRLLPAGLAVTGAVGAWTARKMGRALRTPDGRGPIHLVAVTATAWWTSTVIPVAWIALMPTDVQPFVRVITGGYSLVFVALGGGFVCFVRAVRRHRSTPWSHRSGQYDSPGQHHAGVPEGIIVCGAGLIQGRVSRVLAYRVDKGIEVWRDTERAHPSESSCDEGPEREPVLVLCGGRGNDEPRPEAEAMAEYACEQGMQPQQIVVEDTSTTTEENLRHAHVIMTERLGREPQSLVVVSTDFHCIRIDMIVERLRRTGLFRECDVEVVGATNPRSVQNHSLLREYAAVGMHYAKNLFR</sequence>
<dbReference type="InterPro" id="IPR003848">
    <property type="entry name" value="DUF218"/>
</dbReference>
<protein>
    <recommendedName>
        <fullName evidence="2">DUF218 domain-containing protein</fullName>
    </recommendedName>
</protein>
<organism evidence="3 4">
    <name type="scientific">Corynebacterium kroppenstedtii</name>
    <dbReference type="NCBI Taxonomy" id="161879"/>
    <lineage>
        <taxon>Bacteria</taxon>
        <taxon>Bacillati</taxon>
        <taxon>Actinomycetota</taxon>
        <taxon>Actinomycetes</taxon>
        <taxon>Mycobacteriales</taxon>
        <taxon>Corynebacteriaceae</taxon>
        <taxon>Corynebacterium</taxon>
    </lineage>
</organism>
<proteinExistence type="predicted"/>
<feature type="transmembrane region" description="Helical" evidence="1">
    <location>
        <begin position="113"/>
        <end position="135"/>
    </location>
</feature>
<gene>
    <name evidence="3" type="ORF">DI525_02305</name>
</gene>
<dbReference type="EMBL" id="QFRA01000003">
    <property type="protein sequence ID" value="PZR06150.1"/>
    <property type="molecule type" value="Genomic_DNA"/>
</dbReference>
<dbReference type="AlphaFoldDB" id="A0A2W5STJ1"/>
<name>A0A2W5STJ1_9CORY</name>
<accession>A0A2W5STJ1</accession>
<evidence type="ECO:0000313" key="3">
    <source>
        <dbReference type="EMBL" id="PZR06150.1"/>
    </source>
</evidence>
<dbReference type="Pfam" id="PF02698">
    <property type="entry name" value="DUF218"/>
    <property type="match status" value="1"/>
</dbReference>
<keyword evidence="1" id="KW-0812">Transmembrane</keyword>
<evidence type="ECO:0000259" key="2">
    <source>
        <dbReference type="Pfam" id="PF02698"/>
    </source>
</evidence>
<dbReference type="PANTHER" id="PTHR30336">
    <property type="entry name" value="INNER MEMBRANE PROTEIN, PROBABLE PERMEASE"/>
    <property type="match status" value="1"/>
</dbReference>
<feature type="transmembrane region" description="Helical" evidence="1">
    <location>
        <begin position="78"/>
        <end position="101"/>
    </location>
</feature>
<dbReference type="PANTHER" id="PTHR30336:SF20">
    <property type="entry name" value="DUF218 DOMAIN-CONTAINING PROTEIN"/>
    <property type="match status" value="1"/>
</dbReference>
<evidence type="ECO:0000256" key="1">
    <source>
        <dbReference type="SAM" id="Phobius"/>
    </source>
</evidence>
<dbReference type="GO" id="GO:0005886">
    <property type="term" value="C:plasma membrane"/>
    <property type="evidence" value="ECO:0007669"/>
    <property type="project" value="TreeGrafter"/>
</dbReference>
<feature type="transmembrane region" description="Helical" evidence="1">
    <location>
        <begin position="45"/>
        <end position="62"/>
    </location>
</feature>